<evidence type="ECO:0000256" key="7">
    <source>
        <dbReference type="ARBA" id="ARBA00023118"/>
    </source>
</evidence>
<evidence type="ECO:0000256" key="8">
    <source>
        <dbReference type="HAMAP-Rule" id="MF_01471"/>
    </source>
</evidence>
<comment type="cofactor">
    <cofactor evidence="1 8">
        <name>Mg(2+)</name>
        <dbReference type="ChEBI" id="CHEBI:18420"/>
    </cofactor>
</comment>
<keyword evidence="7 8" id="KW-0051">Antiviral defense</keyword>
<evidence type="ECO:0000256" key="3">
    <source>
        <dbReference type="ARBA" id="ARBA00022723"/>
    </source>
</evidence>
<dbReference type="Proteomes" id="UP000271783">
    <property type="component" value="Unassembled WGS sequence"/>
</dbReference>
<evidence type="ECO:0000313" key="10">
    <source>
        <dbReference type="Proteomes" id="UP000271783"/>
    </source>
</evidence>
<evidence type="ECO:0000256" key="4">
    <source>
        <dbReference type="ARBA" id="ARBA00022759"/>
    </source>
</evidence>
<comment type="subunit">
    <text evidence="8">Homodimer, forms a heterotetramer with a Cas1 homodimer.</text>
</comment>
<comment type="function">
    <text evidence="8">CRISPR (clustered regularly interspaced short palindromic repeat), is an adaptive immune system that provides protection against mobile genetic elements (viruses, transposable elements and conjugative plasmids). CRISPR clusters contain sequences complementary to antecedent mobile elements and target invading nucleic acids. CRISPR clusters are transcribed and processed into CRISPR RNA (crRNA). Functions as a ssRNA-specific endoribonuclease. Involved in the integration of spacer DNA into the CRISPR cassette.</text>
</comment>
<protein>
    <recommendedName>
        <fullName evidence="8">CRISPR-associated endoribonuclease Cas2</fullName>
        <ecNumber evidence="8">3.1.-.-</ecNumber>
    </recommendedName>
</protein>
<dbReference type="Pfam" id="PF09827">
    <property type="entry name" value="CRISPR_Cas2"/>
    <property type="match status" value="1"/>
</dbReference>
<dbReference type="SUPFAM" id="SSF143430">
    <property type="entry name" value="TTP0101/SSO1404-like"/>
    <property type="match status" value="1"/>
</dbReference>
<dbReference type="PANTHER" id="PTHR34405:SF3">
    <property type="entry name" value="CRISPR-ASSOCIATED ENDORIBONUCLEASE CAS2 3"/>
    <property type="match status" value="1"/>
</dbReference>
<dbReference type="GO" id="GO:0016787">
    <property type="term" value="F:hydrolase activity"/>
    <property type="evidence" value="ECO:0007669"/>
    <property type="project" value="UniProtKB-KW"/>
</dbReference>
<dbReference type="GO" id="GO:0043571">
    <property type="term" value="P:maintenance of CRISPR repeat elements"/>
    <property type="evidence" value="ECO:0007669"/>
    <property type="project" value="UniProtKB-UniRule"/>
</dbReference>
<feature type="binding site" evidence="8">
    <location>
        <position position="6"/>
    </location>
    <ligand>
        <name>Mg(2+)</name>
        <dbReference type="ChEBI" id="CHEBI:18420"/>
        <note>catalytic</note>
    </ligand>
</feature>
<gene>
    <name evidence="8" type="primary">cas2</name>
    <name evidence="9" type="ORF">EDC42_1680</name>
</gene>
<dbReference type="AlphaFoldDB" id="A0A3N5B0C4"/>
<dbReference type="InterPro" id="IPR021127">
    <property type="entry name" value="CRISPR_associated_Cas2"/>
</dbReference>
<dbReference type="Gene3D" id="3.30.70.240">
    <property type="match status" value="1"/>
</dbReference>
<dbReference type="NCBIfam" id="TIGR01573">
    <property type="entry name" value="cas2"/>
    <property type="match status" value="1"/>
</dbReference>
<proteinExistence type="inferred from homology"/>
<evidence type="ECO:0000256" key="2">
    <source>
        <dbReference type="ARBA" id="ARBA00022722"/>
    </source>
</evidence>
<dbReference type="GO" id="GO:0004521">
    <property type="term" value="F:RNA endonuclease activity"/>
    <property type="evidence" value="ECO:0007669"/>
    <property type="project" value="InterPro"/>
</dbReference>
<comment type="similarity">
    <text evidence="8">Belongs to the CRISPR-associated endoribonuclease Cas2 protein family.</text>
</comment>
<organism evidence="9 10">
    <name type="scientific">Methanobrevibacter gottschalkii DSM 11977</name>
    <dbReference type="NCBI Taxonomy" id="1122229"/>
    <lineage>
        <taxon>Archaea</taxon>
        <taxon>Methanobacteriati</taxon>
        <taxon>Methanobacteriota</taxon>
        <taxon>Methanomada group</taxon>
        <taxon>Methanobacteria</taxon>
        <taxon>Methanobacteriales</taxon>
        <taxon>Methanobacteriaceae</taxon>
        <taxon>Methanobrevibacter</taxon>
    </lineage>
</organism>
<dbReference type="PANTHER" id="PTHR34405">
    <property type="entry name" value="CRISPR-ASSOCIATED ENDORIBONUCLEASE CAS2"/>
    <property type="match status" value="1"/>
</dbReference>
<dbReference type="GO" id="GO:0051607">
    <property type="term" value="P:defense response to virus"/>
    <property type="evidence" value="ECO:0007669"/>
    <property type="project" value="UniProtKB-UniRule"/>
</dbReference>
<evidence type="ECO:0000256" key="1">
    <source>
        <dbReference type="ARBA" id="ARBA00001946"/>
    </source>
</evidence>
<dbReference type="EC" id="3.1.-.-" evidence="8"/>
<keyword evidence="10" id="KW-1185">Reference proteome</keyword>
<evidence type="ECO:0000256" key="6">
    <source>
        <dbReference type="ARBA" id="ARBA00022842"/>
    </source>
</evidence>
<comment type="caution">
    <text evidence="9">The sequence shown here is derived from an EMBL/GenBank/DDBJ whole genome shotgun (WGS) entry which is preliminary data.</text>
</comment>
<dbReference type="HAMAP" id="MF_01471">
    <property type="entry name" value="Cas2"/>
    <property type="match status" value="1"/>
</dbReference>
<evidence type="ECO:0000313" key="9">
    <source>
        <dbReference type="EMBL" id="RPF51016.1"/>
    </source>
</evidence>
<keyword evidence="4 8" id="KW-0255">Endonuclease</keyword>
<accession>A0A3N5B0C4</accession>
<name>A0A3N5B0C4_9EURY</name>
<keyword evidence="6 8" id="KW-0460">Magnesium</keyword>
<keyword evidence="3 8" id="KW-0479">Metal-binding</keyword>
<keyword evidence="2 8" id="KW-0540">Nuclease</keyword>
<reference evidence="9 10" key="1">
    <citation type="submission" date="2018-11" db="EMBL/GenBank/DDBJ databases">
        <title>Genomic Encyclopedia of Type Strains, Phase IV (KMG-IV): sequencing the most valuable type-strain genomes for metagenomic binning, comparative biology and taxonomic classification.</title>
        <authorList>
            <person name="Goeker M."/>
        </authorList>
    </citation>
    <scope>NUCLEOTIDE SEQUENCE [LARGE SCALE GENOMIC DNA]</scope>
    <source>
        <strain evidence="9 10">DSM 11977</strain>
    </source>
</reference>
<evidence type="ECO:0000256" key="5">
    <source>
        <dbReference type="ARBA" id="ARBA00022801"/>
    </source>
</evidence>
<dbReference type="EMBL" id="RKRG01000003">
    <property type="protein sequence ID" value="RPF51016.1"/>
    <property type="molecule type" value="Genomic_DNA"/>
</dbReference>
<sequence length="89" mass="10702">MLVSFDIKFKTNREKIERVFECLGLRKIQNELYIGEMDNKEQNNLVEKINAIIKDYDSVLIMPICQNCYLKKETCGREIKFQNDLYRVY</sequence>
<dbReference type="GO" id="GO:0046872">
    <property type="term" value="F:metal ion binding"/>
    <property type="evidence" value="ECO:0007669"/>
    <property type="project" value="UniProtKB-UniRule"/>
</dbReference>
<dbReference type="InterPro" id="IPR019199">
    <property type="entry name" value="Virulence_VapD/CRISPR_Cas2"/>
</dbReference>
<keyword evidence="5 8" id="KW-0378">Hydrolase</keyword>